<dbReference type="EMBL" id="CP013232">
    <property type="protein sequence ID" value="AMO97526.1"/>
    <property type="molecule type" value="Genomic_DNA"/>
</dbReference>
<evidence type="ECO:0000313" key="1">
    <source>
        <dbReference type="EMBL" id="AMO97526.1"/>
    </source>
</evidence>
<evidence type="ECO:0000313" key="2">
    <source>
        <dbReference type="Proteomes" id="UP000072421"/>
    </source>
</evidence>
<gene>
    <name evidence="1" type="ORF">CFter6_4952</name>
</gene>
<proteinExistence type="predicted"/>
<name>A0A127PI79_9BURK</name>
<sequence>MPDFGQLISSIGPAIQVLLQIVPLIAPKTRQAACLLPG</sequence>
<dbReference type="Proteomes" id="UP000072421">
    <property type="component" value="Chromosome"/>
</dbReference>
<organism evidence="1">
    <name type="scientific">Collimonas fungivorans</name>
    <dbReference type="NCBI Taxonomy" id="158899"/>
    <lineage>
        <taxon>Bacteria</taxon>
        <taxon>Pseudomonadati</taxon>
        <taxon>Pseudomonadota</taxon>
        <taxon>Betaproteobacteria</taxon>
        <taxon>Burkholderiales</taxon>
        <taxon>Oxalobacteraceae</taxon>
        <taxon>Collimonas</taxon>
    </lineage>
</organism>
<reference evidence="1 2" key="1">
    <citation type="submission" date="2015-11" db="EMBL/GenBank/DDBJ databases">
        <title>Exploring the genomic traits of fungus-feeding bacterial genus Collimonas.</title>
        <authorList>
            <person name="Song C."/>
            <person name="Schmidt R."/>
            <person name="de Jager V."/>
            <person name="Krzyzanowska D."/>
            <person name="Jongedijk E."/>
            <person name="Cankar K."/>
            <person name="Beekwilder J."/>
            <person name="van Veen A."/>
            <person name="de Boer W."/>
            <person name="van Veen J.A."/>
            <person name="Garbeva P."/>
        </authorList>
    </citation>
    <scope>NUCLEOTIDE SEQUENCE [LARGE SCALE GENOMIC DNA]</scope>
    <source>
        <strain evidence="1 2">Ter6</strain>
    </source>
</reference>
<accession>A0A127PI79</accession>
<dbReference type="AlphaFoldDB" id="A0A127PI79"/>
<dbReference type="PATRIC" id="fig|158899.10.peg.4884"/>
<protein>
    <submittedName>
        <fullName evidence="1">Uncharacterized protein</fullName>
    </submittedName>
</protein>